<comment type="similarity">
    <text evidence="1">Belongs to the aldehyde dehydrogenase family.</text>
</comment>
<dbReference type="GO" id="GO:0004029">
    <property type="term" value="F:aldehyde dehydrogenase (NAD+) activity"/>
    <property type="evidence" value="ECO:0007669"/>
    <property type="project" value="TreeGrafter"/>
</dbReference>
<dbReference type="InterPro" id="IPR012394">
    <property type="entry name" value="Aldehyde_DH_NAD(P)"/>
</dbReference>
<feature type="domain" description="Aldehyde dehydrogenase" evidence="4">
    <location>
        <begin position="22"/>
        <end position="149"/>
    </location>
</feature>
<proteinExistence type="inferred from homology"/>
<feature type="signal peptide" evidence="3">
    <location>
        <begin position="1"/>
        <end position="22"/>
    </location>
</feature>
<comment type="caution">
    <text evidence="5">The sequence shown here is derived from an EMBL/GenBank/DDBJ whole genome shotgun (WGS) entry which is preliminary data.</text>
</comment>
<dbReference type="Proteomes" id="UP000243579">
    <property type="component" value="Unassembled WGS sequence"/>
</dbReference>
<dbReference type="SUPFAM" id="SSF53720">
    <property type="entry name" value="ALDH-like"/>
    <property type="match status" value="1"/>
</dbReference>
<evidence type="ECO:0000256" key="1">
    <source>
        <dbReference type="ARBA" id="ARBA00009986"/>
    </source>
</evidence>
<dbReference type="GO" id="GO:0005737">
    <property type="term" value="C:cytoplasm"/>
    <property type="evidence" value="ECO:0007669"/>
    <property type="project" value="TreeGrafter"/>
</dbReference>
<dbReference type="InterPro" id="IPR015590">
    <property type="entry name" value="Aldehyde_DH_dom"/>
</dbReference>
<reference evidence="5 6" key="1">
    <citation type="journal article" date="2014" name="Genome Biol. Evol.">
        <title>The secreted proteins of Achlya hypogyna and Thraustotheca clavata identify the ancestral oomycete secretome and reveal gene acquisitions by horizontal gene transfer.</title>
        <authorList>
            <person name="Misner I."/>
            <person name="Blouin N."/>
            <person name="Leonard G."/>
            <person name="Richards T.A."/>
            <person name="Lane C.E."/>
        </authorList>
    </citation>
    <scope>NUCLEOTIDE SEQUENCE [LARGE SCALE GENOMIC DNA]</scope>
    <source>
        <strain evidence="5 6">ATCC 48635</strain>
    </source>
</reference>
<feature type="non-terminal residue" evidence="5">
    <location>
        <position position="150"/>
    </location>
</feature>
<evidence type="ECO:0000256" key="3">
    <source>
        <dbReference type="SAM" id="SignalP"/>
    </source>
</evidence>
<sequence length="150" mass="16323">MASESTPLLALLELPLLKPTSAETIQGHVTALRASFISGAMRPLAARKAQLRAIRALVEDGCEILQAAMWKDLHKHAAETFVTETSSVLLEVQDHLDNLDDWAAPHKVGTNLLNLPGSSYIRSDPLGVACIMDTWNYPIMLLLMPLIGAI</sequence>
<dbReference type="STRING" id="1202772.A0A1V9YJD0"/>
<accession>A0A1V9YJD0</accession>
<evidence type="ECO:0000256" key="2">
    <source>
        <dbReference type="ARBA" id="ARBA00023002"/>
    </source>
</evidence>
<keyword evidence="2" id="KW-0560">Oxidoreductase</keyword>
<keyword evidence="6" id="KW-1185">Reference proteome</keyword>
<feature type="chain" id="PRO_5013003584" evidence="3">
    <location>
        <begin position="23"/>
        <end position="150"/>
    </location>
</feature>
<dbReference type="PANTHER" id="PTHR43570">
    <property type="entry name" value="ALDEHYDE DEHYDROGENASE"/>
    <property type="match status" value="1"/>
</dbReference>
<organism evidence="5 6">
    <name type="scientific">Achlya hypogyna</name>
    <name type="common">Oomycete</name>
    <name type="synonym">Protoachlya hypogyna</name>
    <dbReference type="NCBI Taxonomy" id="1202772"/>
    <lineage>
        <taxon>Eukaryota</taxon>
        <taxon>Sar</taxon>
        <taxon>Stramenopiles</taxon>
        <taxon>Oomycota</taxon>
        <taxon>Saprolegniomycetes</taxon>
        <taxon>Saprolegniales</taxon>
        <taxon>Achlyaceae</taxon>
        <taxon>Achlya</taxon>
    </lineage>
</organism>
<dbReference type="EMBL" id="JNBR01001584">
    <property type="protein sequence ID" value="OQR85818.1"/>
    <property type="molecule type" value="Genomic_DNA"/>
</dbReference>
<dbReference type="InterPro" id="IPR016161">
    <property type="entry name" value="Ald_DH/histidinol_DH"/>
</dbReference>
<keyword evidence="3" id="KW-0732">Signal</keyword>
<name>A0A1V9YJD0_ACHHY</name>
<evidence type="ECO:0000259" key="4">
    <source>
        <dbReference type="Pfam" id="PF00171"/>
    </source>
</evidence>
<dbReference type="InterPro" id="IPR016162">
    <property type="entry name" value="Ald_DH_N"/>
</dbReference>
<dbReference type="PANTHER" id="PTHR43570:SF16">
    <property type="entry name" value="ALDEHYDE DEHYDROGENASE TYPE III, ISOFORM Q"/>
    <property type="match status" value="1"/>
</dbReference>
<gene>
    <name evidence="5" type="ORF">ACHHYP_11346</name>
</gene>
<evidence type="ECO:0000313" key="6">
    <source>
        <dbReference type="Proteomes" id="UP000243579"/>
    </source>
</evidence>
<dbReference type="Pfam" id="PF00171">
    <property type="entry name" value="Aldedh"/>
    <property type="match status" value="1"/>
</dbReference>
<dbReference type="GO" id="GO:0006081">
    <property type="term" value="P:aldehyde metabolic process"/>
    <property type="evidence" value="ECO:0007669"/>
    <property type="project" value="InterPro"/>
</dbReference>
<dbReference type="OrthoDB" id="440325at2759"/>
<evidence type="ECO:0000313" key="5">
    <source>
        <dbReference type="EMBL" id="OQR85818.1"/>
    </source>
</evidence>
<dbReference type="AlphaFoldDB" id="A0A1V9YJD0"/>
<dbReference type="Gene3D" id="3.40.605.10">
    <property type="entry name" value="Aldehyde Dehydrogenase, Chain A, domain 1"/>
    <property type="match status" value="1"/>
</dbReference>
<protein>
    <submittedName>
        <fullName evidence="5">Aldehyde dehydrogenase</fullName>
    </submittedName>
</protein>